<dbReference type="AlphaFoldDB" id="A0A1U9K5T0"/>
<dbReference type="EMBL" id="CP019699">
    <property type="protein sequence ID" value="AQS55391.1"/>
    <property type="molecule type" value="Genomic_DNA"/>
</dbReference>
<organism evidence="1 2">
    <name type="scientific">Novibacillus thermophilus</name>
    <dbReference type="NCBI Taxonomy" id="1471761"/>
    <lineage>
        <taxon>Bacteria</taxon>
        <taxon>Bacillati</taxon>
        <taxon>Bacillota</taxon>
        <taxon>Bacilli</taxon>
        <taxon>Bacillales</taxon>
        <taxon>Thermoactinomycetaceae</taxon>
        <taxon>Novibacillus</taxon>
    </lineage>
</organism>
<accession>A0A1U9K5T0</accession>
<keyword evidence="2" id="KW-1185">Reference proteome</keyword>
<dbReference type="STRING" id="1471761.B0W44_05925"/>
<dbReference type="Proteomes" id="UP000188603">
    <property type="component" value="Chromosome"/>
</dbReference>
<proteinExistence type="predicted"/>
<evidence type="ECO:0000313" key="2">
    <source>
        <dbReference type="Proteomes" id="UP000188603"/>
    </source>
</evidence>
<protein>
    <submittedName>
        <fullName evidence="1">Uncharacterized protein</fullName>
    </submittedName>
</protein>
<dbReference type="KEGG" id="ntr:B0W44_05925"/>
<evidence type="ECO:0000313" key="1">
    <source>
        <dbReference type="EMBL" id="AQS55391.1"/>
    </source>
</evidence>
<gene>
    <name evidence="1" type="ORF">B0W44_05925</name>
</gene>
<name>A0A1U9K5T0_9BACL</name>
<sequence>MSKHNAIHQQGNQKHMGEGMSEDIPSLIQIGQYVLMLKASMAACILTKDLHAASCFVGQS</sequence>
<reference evidence="1 2" key="1">
    <citation type="journal article" date="2015" name="Int. J. Syst. Evol. Microbiol.">
        <title>Novibacillus thermophilus gen. nov., sp. nov., a Gram-staining-negative and moderately thermophilic member of the family Thermoactinomycetaceae.</title>
        <authorList>
            <person name="Yang G."/>
            <person name="Chen J."/>
            <person name="Zhou S."/>
        </authorList>
    </citation>
    <scope>NUCLEOTIDE SEQUENCE [LARGE SCALE GENOMIC DNA]</scope>
    <source>
        <strain evidence="1 2">SG-1</strain>
    </source>
</reference>